<gene>
    <name evidence="1" type="ORF">EV421DRAFT_1737423</name>
</gene>
<sequence>MNIKTSDVTPENLRMKYRYLLHKAAPSEPRTFIDGRFGTIAPASDHFIVMPNASKLWYPPVGLRWEVFMHTDYRYGMDDPLLWPLPYCPTHPHLACLRRCSPQDVLSKELGSCHAIIKAAKIAASQQSSNVGRSIALHIDMLNLLLRRLERLPMVFERACLTVAETQRVARLLQALTDYVVLYKPMLDGNIERDRASSNAYAHLMGAFASDTTTLQRLFRAGILVWFFRPLSEARSYCVNALADMECEEIHLALDPARLKLPPVFTGVANQTEKYRAMERFTRDHMHWADPFSLPVPIIFAWPNPLLPVGTQRDVRFTPVPGCSRRGHTQRLQPDTNRLLDIQHLLLPSTLPAWWEGLLKVNADKSQCHSSVRPENAGLNGYLFSRPDLFIAIENDEKRHCCIEAWLKLRTPLIARLTSPSYLPPTLLTLGYVFETDKSDTKCSKRQEKVLHLMQGCYGEFELREPITEQRPIWRGKPYSLHDVEQLQEILWELSELGFRFELLALDRRASSIPRDNIIHQRDLGGCFPDGENHPGTIDIGSANHGLAHSFWMDRAPYVFSLKKVMQSWMGEVPVFVSTTKSMGYSEEDFLLLERQIAGHYADTFFQYFGRSLVLPRCLAHTPCDDYEPELHKRIESRRAGVYLDVSAWEHTEL</sequence>
<keyword evidence="2" id="KW-1185">Reference proteome</keyword>
<protein>
    <submittedName>
        <fullName evidence="1">Uncharacterized protein</fullName>
    </submittedName>
</protein>
<dbReference type="AlphaFoldDB" id="A0AA39JDG6"/>
<dbReference type="Proteomes" id="UP001175226">
    <property type="component" value="Unassembled WGS sequence"/>
</dbReference>
<evidence type="ECO:0000313" key="1">
    <source>
        <dbReference type="EMBL" id="KAK0440369.1"/>
    </source>
</evidence>
<accession>A0AA39JDG6</accession>
<comment type="caution">
    <text evidence="1">The sequence shown here is derived from an EMBL/GenBank/DDBJ whole genome shotgun (WGS) entry which is preliminary data.</text>
</comment>
<proteinExistence type="predicted"/>
<name>A0AA39JDG6_9AGAR</name>
<evidence type="ECO:0000313" key="2">
    <source>
        <dbReference type="Proteomes" id="UP001175226"/>
    </source>
</evidence>
<dbReference type="EMBL" id="JAUEPT010000034">
    <property type="protein sequence ID" value="KAK0440369.1"/>
    <property type="molecule type" value="Genomic_DNA"/>
</dbReference>
<organism evidence="1 2">
    <name type="scientific">Armillaria borealis</name>
    <dbReference type="NCBI Taxonomy" id="47425"/>
    <lineage>
        <taxon>Eukaryota</taxon>
        <taxon>Fungi</taxon>
        <taxon>Dikarya</taxon>
        <taxon>Basidiomycota</taxon>
        <taxon>Agaricomycotina</taxon>
        <taxon>Agaricomycetes</taxon>
        <taxon>Agaricomycetidae</taxon>
        <taxon>Agaricales</taxon>
        <taxon>Marasmiineae</taxon>
        <taxon>Physalacriaceae</taxon>
        <taxon>Armillaria</taxon>
    </lineage>
</organism>
<reference evidence="1" key="1">
    <citation type="submission" date="2023-06" db="EMBL/GenBank/DDBJ databases">
        <authorList>
            <consortium name="Lawrence Berkeley National Laboratory"/>
            <person name="Ahrendt S."/>
            <person name="Sahu N."/>
            <person name="Indic B."/>
            <person name="Wong-Bajracharya J."/>
            <person name="Merenyi Z."/>
            <person name="Ke H.-M."/>
            <person name="Monk M."/>
            <person name="Kocsube S."/>
            <person name="Drula E."/>
            <person name="Lipzen A."/>
            <person name="Balint B."/>
            <person name="Henrissat B."/>
            <person name="Andreopoulos B."/>
            <person name="Martin F.M."/>
            <person name="Harder C.B."/>
            <person name="Rigling D."/>
            <person name="Ford K.L."/>
            <person name="Foster G.D."/>
            <person name="Pangilinan J."/>
            <person name="Papanicolaou A."/>
            <person name="Barry K."/>
            <person name="LaButti K."/>
            <person name="Viragh M."/>
            <person name="Koriabine M."/>
            <person name="Yan M."/>
            <person name="Riley R."/>
            <person name="Champramary S."/>
            <person name="Plett K.L."/>
            <person name="Tsai I.J."/>
            <person name="Slot J."/>
            <person name="Sipos G."/>
            <person name="Plett J."/>
            <person name="Nagy L.G."/>
            <person name="Grigoriev I.V."/>
        </authorList>
    </citation>
    <scope>NUCLEOTIDE SEQUENCE</scope>
    <source>
        <strain evidence="1">FPL87.14</strain>
    </source>
</reference>